<organism evidence="2 3">
    <name type="scientific">Lactuca virosa</name>
    <dbReference type="NCBI Taxonomy" id="75947"/>
    <lineage>
        <taxon>Eukaryota</taxon>
        <taxon>Viridiplantae</taxon>
        <taxon>Streptophyta</taxon>
        <taxon>Embryophyta</taxon>
        <taxon>Tracheophyta</taxon>
        <taxon>Spermatophyta</taxon>
        <taxon>Magnoliopsida</taxon>
        <taxon>eudicotyledons</taxon>
        <taxon>Gunneridae</taxon>
        <taxon>Pentapetalae</taxon>
        <taxon>asterids</taxon>
        <taxon>campanulids</taxon>
        <taxon>Asterales</taxon>
        <taxon>Asteraceae</taxon>
        <taxon>Cichorioideae</taxon>
        <taxon>Cichorieae</taxon>
        <taxon>Lactucinae</taxon>
        <taxon>Lactuca</taxon>
    </lineage>
</organism>
<evidence type="ECO:0000313" key="3">
    <source>
        <dbReference type="Proteomes" id="UP001157418"/>
    </source>
</evidence>
<dbReference type="Pfam" id="PF08569">
    <property type="entry name" value="Mo25"/>
    <property type="match status" value="1"/>
</dbReference>
<evidence type="ECO:0000256" key="1">
    <source>
        <dbReference type="ARBA" id="ARBA00011012"/>
    </source>
</evidence>
<proteinExistence type="inferred from homology"/>
<keyword evidence="3" id="KW-1185">Reference proteome</keyword>
<gene>
    <name evidence="2" type="ORF">LVIROSA_LOCUS18929</name>
</gene>
<dbReference type="Proteomes" id="UP001157418">
    <property type="component" value="Unassembled WGS sequence"/>
</dbReference>
<dbReference type="SUPFAM" id="SSF48371">
    <property type="entry name" value="ARM repeat"/>
    <property type="match status" value="1"/>
</dbReference>
<evidence type="ECO:0008006" key="4">
    <source>
        <dbReference type="Google" id="ProtNLM"/>
    </source>
</evidence>
<dbReference type="InterPro" id="IPR013878">
    <property type="entry name" value="Mo25"/>
</dbReference>
<dbReference type="InterPro" id="IPR016024">
    <property type="entry name" value="ARM-type_fold"/>
</dbReference>
<dbReference type="AlphaFoldDB" id="A0AAU9NCU4"/>
<dbReference type="PANTHER" id="PTHR10182:SF12">
    <property type="entry name" value="OS07G0585100 PROTEIN"/>
    <property type="match status" value="1"/>
</dbReference>
<dbReference type="PANTHER" id="PTHR10182">
    <property type="entry name" value="CALCIUM-BINDING PROTEIN 39-RELATED"/>
    <property type="match status" value="1"/>
</dbReference>
<comment type="caution">
    <text evidence="2">The sequence shown here is derived from an EMBL/GenBank/DDBJ whole genome shotgun (WGS) entry which is preliminary data.</text>
</comment>
<name>A0AAU9NCU4_9ASTR</name>
<sequence length="90" mass="10455">MQRQQVQSRLIACDYLEANIDLVDILASRYVLESEHMKKFFDLIQLPKFDIVADAAATFKEVLTRHKSTVAEILSKNYHRSTTQISLRNE</sequence>
<dbReference type="GO" id="GO:0035556">
    <property type="term" value="P:intracellular signal transduction"/>
    <property type="evidence" value="ECO:0007669"/>
    <property type="project" value="TreeGrafter"/>
</dbReference>
<reference evidence="2 3" key="1">
    <citation type="submission" date="2022-01" db="EMBL/GenBank/DDBJ databases">
        <authorList>
            <person name="Xiong W."/>
            <person name="Schranz E."/>
        </authorList>
    </citation>
    <scope>NUCLEOTIDE SEQUENCE [LARGE SCALE GENOMIC DNA]</scope>
</reference>
<dbReference type="InterPro" id="IPR011989">
    <property type="entry name" value="ARM-like"/>
</dbReference>
<evidence type="ECO:0000313" key="2">
    <source>
        <dbReference type="EMBL" id="CAH1432268.1"/>
    </source>
</evidence>
<dbReference type="GO" id="GO:0043539">
    <property type="term" value="F:protein serine/threonine kinase activator activity"/>
    <property type="evidence" value="ECO:0007669"/>
    <property type="project" value="TreeGrafter"/>
</dbReference>
<dbReference type="EMBL" id="CAKMRJ010003334">
    <property type="protein sequence ID" value="CAH1432268.1"/>
    <property type="molecule type" value="Genomic_DNA"/>
</dbReference>
<accession>A0AAU9NCU4</accession>
<protein>
    <recommendedName>
        <fullName evidence="4">PCI domain-containing protein</fullName>
    </recommendedName>
</protein>
<comment type="similarity">
    <text evidence="1">Belongs to the Mo25 family.</text>
</comment>
<dbReference type="Gene3D" id="1.25.10.10">
    <property type="entry name" value="Leucine-rich Repeat Variant"/>
    <property type="match status" value="1"/>
</dbReference>